<dbReference type="PANTHER" id="PTHR43600:SF4">
    <property type="entry name" value="CYTOSOLIC NIFE-HYDROGENASE, ALPHA SUBUNIT"/>
    <property type="match status" value="1"/>
</dbReference>
<gene>
    <name evidence="3" type="ordered locus">Snas_3474</name>
</gene>
<keyword evidence="4" id="KW-1185">Reference proteome</keyword>
<dbReference type="PANTHER" id="PTHR43600">
    <property type="entry name" value="COENZYME F420 HYDROGENASE, SUBUNIT ALPHA"/>
    <property type="match status" value="1"/>
</dbReference>
<keyword evidence="2" id="KW-0479">Metal-binding</keyword>
<dbReference type="STRING" id="446470.Snas_3474"/>
<proteinExistence type="predicted"/>
<keyword evidence="2" id="KW-0460">Magnesium</keyword>
<accession>D3PVM4</accession>
<feature type="binding site" evidence="2">
    <location>
        <position position="66"/>
    </location>
    <ligand>
        <name>Ni(2+)</name>
        <dbReference type="ChEBI" id="CHEBI:49786"/>
    </ligand>
</feature>
<keyword evidence="2" id="KW-0408">Iron</keyword>
<dbReference type="InterPro" id="IPR029014">
    <property type="entry name" value="NiFe-Hase_large"/>
</dbReference>
<dbReference type="KEGG" id="sna:Snas_3474"/>
<feature type="binding site" evidence="2">
    <location>
        <position position="423"/>
    </location>
    <ligand>
        <name>Mg(2+)</name>
        <dbReference type="ChEBI" id="CHEBI:18420"/>
    </ligand>
</feature>
<dbReference type="OrthoDB" id="9761717at2"/>
<dbReference type="Gene3D" id="1.10.645.10">
    <property type="entry name" value="Cytochrome-c3 Hydrogenase, chain B"/>
    <property type="match status" value="1"/>
</dbReference>
<comment type="cofactor">
    <cofactor evidence="2">
        <name>Ni(2+)</name>
        <dbReference type="ChEBI" id="CHEBI:49786"/>
    </cofactor>
</comment>
<protein>
    <submittedName>
        <fullName evidence="3">Nickel-dependent hydrogenase large subunit</fullName>
    </submittedName>
</protein>
<feature type="binding site" evidence="2">
    <location>
        <position position="373"/>
    </location>
    <ligand>
        <name>Mg(2+)</name>
        <dbReference type="ChEBI" id="CHEBI:18420"/>
    </ligand>
</feature>
<reference evidence="3 4" key="1">
    <citation type="journal article" date="2009" name="Stand. Genomic Sci.">
        <title>Complete genome sequence of Stackebrandtia nassauensis type strain (LLR-40K-21).</title>
        <authorList>
            <person name="Munk C."/>
            <person name="Lapidus A."/>
            <person name="Copeland A."/>
            <person name="Jando M."/>
            <person name="Mayilraj S."/>
            <person name="Glavina Del Rio T."/>
            <person name="Nolan M."/>
            <person name="Chen F."/>
            <person name="Lucas S."/>
            <person name="Tice H."/>
            <person name="Cheng J.F."/>
            <person name="Han C."/>
            <person name="Detter J.C."/>
            <person name="Bruce D."/>
            <person name="Goodwin L."/>
            <person name="Chain P."/>
            <person name="Pitluck S."/>
            <person name="Goker M."/>
            <person name="Ovchinikova G."/>
            <person name="Pati A."/>
            <person name="Ivanova N."/>
            <person name="Mavromatis K."/>
            <person name="Chen A."/>
            <person name="Palaniappan K."/>
            <person name="Land M."/>
            <person name="Hauser L."/>
            <person name="Chang Y.J."/>
            <person name="Jeffries C.D."/>
            <person name="Bristow J."/>
            <person name="Eisen J.A."/>
            <person name="Markowitz V."/>
            <person name="Hugenholtz P."/>
            <person name="Kyrpides N.C."/>
            <person name="Klenk H.P."/>
        </authorList>
    </citation>
    <scope>NUCLEOTIDE SEQUENCE [LARGE SCALE GENOMIC DNA]</scope>
    <source>
        <strain evidence="4">DSM 44728 / CIP 108903 / NRRL B-16338 / NBRC 102104 / LLR-40K-21</strain>
    </source>
</reference>
<dbReference type="AlphaFoldDB" id="D3PVM4"/>
<dbReference type="GO" id="GO:0016151">
    <property type="term" value="F:nickel cation binding"/>
    <property type="evidence" value="ECO:0007669"/>
    <property type="project" value="InterPro"/>
</dbReference>
<feature type="binding site" evidence="2">
    <location>
        <position position="417"/>
    </location>
    <ligand>
        <name>Ni(2+)</name>
        <dbReference type="ChEBI" id="CHEBI:49786"/>
    </ligand>
</feature>
<feature type="binding site" evidence="2">
    <location>
        <position position="420"/>
    </location>
    <ligand>
        <name>Fe cation</name>
        <dbReference type="ChEBI" id="CHEBI:24875"/>
    </ligand>
</feature>
<dbReference type="GO" id="GO:0008901">
    <property type="term" value="F:ferredoxin hydrogenase activity"/>
    <property type="evidence" value="ECO:0007669"/>
    <property type="project" value="InterPro"/>
</dbReference>
<comment type="cofactor">
    <cofactor evidence="2">
        <name>Fe cation</name>
        <dbReference type="ChEBI" id="CHEBI:24875"/>
    </cofactor>
</comment>
<organism evidence="3 4">
    <name type="scientific">Stackebrandtia nassauensis (strain DSM 44728 / CIP 108903 / NRRL B-16338 / NBRC 102104 / LLR-40K-21)</name>
    <dbReference type="NCBI Taxonomy" id="446470"/>
    <lineage>
        <taxon>Bacteria</taxon>
        <taxon>Bacillati</taxon>
        <taxon>Actinomycetota</taxon>
        <taxon>Actinomycetes</taxon>
        <taxon>Glycomycetales</taxon>
        <taxon>Glycomycetaceae</taxon>
        <taxon>Stackebrandtia</taxon>
    </lineage>
</organism>
<evidence type="ECO:0000256" key="2">
    <source>
        <dbReference type="PIRSR" id="PIRSR601501-1"/>
    </source>
</evidence>
<dbReference type="Proteomes" id="UP000000844">
    <property type="component" value="Chromosome"/>
</dbReference>
<dbReference type="EMBL" id="CP001778">
    <property type="protein sequence ID" value="ADD43138.1"/>
    <property type="molecule type" value="Genomic_DNA"/>
</dbReference>
<evidence type="ECO:0000256" key="1">
    <source>
        <dbReference type="ARBA" id="ARBA00023002"/>
    </source>
</evidence>
<dbReference type="PROSITE" id="PS00508">
    <property type="entry name" value="NI_HGENASE_L_2"/>
    <property type="match status" value="1"/>
</dbReference>
<evidence type="ECO:0000313" key="3">
    <source>
        <dbReference type="EMBL" id="ADD43138.1"/>
    </source>
</evidence>
<name>D3PVM4_STANL</name>
<keyword evidence="2" id="KW-0533">Nickel</keyword>
<dbReference type="HOGENOM" id="CLU_044556_0_0_11"/>
<keyword evidence="1" id="KW-0560">Oxidoreductase</keyword>
<evidence type="ECO:0000313" key="4">
    <source>
        <dbReference type="Proteomes" id="UP000000844"/>
    </source>
</evidence>
<feature type="binding site" evidence="2">
    <location>
        <position position="69"/>
    </location>
    <ligand>
        <name>Ni(2+)</name>
        <dbReference type="ChEBI" id="CHEBI:49786"/>
    </ligand>
</feature>
<feature type="binding site" evidence="2">
    <location>
        <position position="47"/>
    </location>
    <ligand>
        <name>Mg(2+)</name>
        <dbReference type="ChEBI" id="CHEBI:18420"/>
    </ligand>
</feature>
<dbReference type="InterPro" id="IPR018194">
    <property type="entry name" value="Ni-dep_hyd_lsu_Ni_BS"/>
</dbReference>
<dbReference type="eggNOG" id="COG3259">
    <property type="taxonomic scope" value="Bacteria"/>
</dbReference>
<dbReference type="Pfam" id="PF00374">
    <property type="entry name" value="NiFeSe_Hases"/>
    <property type="match status" value="2"/>
</dbReference>
<dbReference type="InterPro" id="IPR001501">
    <property type="entry name" value="Ni-dep_hyd_lsu"/>
</dbReference>
<sequence>MTHRHDRLLHVAALARVEGEGAMRVRVTGDTVTEVQLDIYEPPRFFEALLRGRGHTEPPDITSRICGICPVAYQMSACAAIEDACGITVDSGIQDLRRLLYCGEWISSHALHIYLLHAPDFLGYSGAVDMARDQRPVVERGLRLKQAGNMIMERLGGRAIHPVNVRIGGFHRLPTRTELDSLVAPLTRALDDALDTVTMAAGFDFPEYECRHEWLALVDPRQRYPIDGGVPHTSQGSFPLREYTSHVVEHQVSHSTALHARLADGSRPLTGPLARYALNHDRLSPLARQTARSAGLDSVCRNPFRSIIVRAVETVYAVEEALRIIASYEPPPRPAVPVPPVAAIGYGATEAPRGVLFHSYTLDDSGTVLAANIVPPTAQNQTAMEHDLRGFVQDHLTLDDHSLTHACEQAIRNYDPCISCSTHFLDLTVERG</sequence>
<dbReference type="SUPFAM" id="SSF56762">
    <property type="entry name" value="HydB/Nqo4-like"/>
    <property type="match status" value="1"/>
</dbReference>
<dbReference type="RefSeq" id="WP_013018709.1">
    <property type="nucleotide sequence ID" value="NC_013947.1"/>
</dbReference>
<feature type="binding site" evidence="2">
    <location>
        <position position="69"/>
    </location>
    <ligand>
        <name>Fe cation</name>
        <dbReference type="ChEBI" id="CHEBI:24875"/>
    </ligand>
</feature>